<feature type="compositionally biased region" description="Polar residues" evidence="1">
    <location>
        <begin position="757"/>
        <end position="771"/>
    </location>
</feature>
<reference evidence="3 4" key="1">
    <citation type="submission" date="2018-02" db="EMBL/GenBank/DDBJ databases">
        <title>Genome sequence of the basidiomycete white-rot fungus Phlebia centrifuga.</title>
        <authorList>
            <person name="Granchi Z."/>
            <person name="Peng M."/>
            <person name="de Vries R.P."/>
            <person name="Hilden K."/>
            <person name="Makela M.R."/>
            <person name="Grigoriev I."/>
            <person name="Riley R."/>
        </authorList>
    </citation>
    <scope>NUCLEOTIDE SEQUENCE [LARGE SCALE GENOMIC DNA]</scope>
    <source>
        <strain evidence="3 4">FBCC195</strain>
    </source>
</reference>
<protein>
    <recommendedName>
        <fullName evidence="2">Protein kinase domain-containing protein</fullName>
    </recommendedName>
</protein>
<dbReference type="InterPro" id="IPR011009">
    <property type="entry name" value="Kinase-like_dom_sf"/>
</dbReference>
<evidence type="ECO:0000256" key="1">
    <source>
        <dbReference type="SAM" id="MobiDB-lite"/>
    </source>
</evidence>
<evidence type="ECO:0000313" key="3">
    <source>
        <dbReference type="EMBL" id="PSS06527.1"/>
    </source>
</evidence>
<feature type="domain" description="Protein kinase" evidence="2">
    <location>
        <begin position="258"/>
        <end position="638"/>
    </location>
</feature>
<dbReference type="Pfam" id="PF17667">
    <property type="entry name" value="Pkinase_fungal"/>
    <property type="match status" value="1"/>
</dbReference>
<keyword evidence="4" id="KW-1185">Reference proteome</keyword>
<dbReference type="GO" id="GO:0005524">
    <property type="term" value="F:ATP binding"/>
    <property type="evidence" value="ECO:0007669"/>
    <property type="project" value="InterPro"/>
</dbReference>
<dbReference type="PANTHER" id="PTHR38248">
    <property type="entry name" value="FUNK1 6"/>
    <property type="match status" value="1"/>
</dbReference>
<dbReference type="PROSITE" id="PS50011">
    <property type="entry name" value="PROTEIN_KINASE_DOM"/>
    <property type="match status" value="1"/>
</dbReference>
<dbReference type="AlphaFoldDB" id="A0A2R6QEG8"/>
<comment type="caution">
    <text evidence="3">The sequence shown here is derived from an EMBL/GenBank/DDBJ whole genome shotgun (WGS) entry which is preliminary data.</text>
</comment>
<dbReference type="Gene3D" id="1.10.510.10">
    <property type="entry name" value="Transferase(Phosphotransferase) domain 1"/>
    <property type="match status" value="1"/>
</dbReference>
<dbReference type="OrthoDB" id="3246048at2759"/>
<name>A0A2R6QEG8_9APHY</name>
<dbReference type="SMART" id="SM00220">
    <property type="entry name" value="S_TKc"/>
    <property type="match status" value="1"/>
</dbReference>
<dbReference type="GO" id="GO:0004672">
    <property type="term" value="F:protein kinase activity"/>
    <property type="evidence" value="ECO:0007669"/>
    <property type="project" value="InterPro"/>
</dbReference>
<proteinExistence type="predicted"/>
<evidence type="ECO:0000259" key="2">
    <source>
        <dbReference type="PROSITE" id="PS50011"/>
    </source>
</evidence>
<dbReference type="SUPFAM" id="SSF56112">
    <property type="entry name" value="Protein kinase-like (PK-like)"/>
    <property type="match status" value="1"/>
</dbReference>
<feature type="region of interest" description="Disordered" evidence="1">
    <location>
        <begin position="697"/>
        <end position="771"/>
    </location>
</feature>
<dbReference type="InterPro" id="IPR040976">
    <property type="entry name" value="Pkinase_fungal"/>
</dbReference>
<dbReference type="Proteomes" id="UP000186601">
    <property type="component" value="Unassembled WGS sequence"/>
</dbReference>
<dbReference type="EMBL" id="MLYV02000363">
    <property type="protein sequence ID" value="PSS06527.1"/>
    <property type="molecule type" value="Genomic_DNA"/>
</dbReference>
<gene>
    <name evidence="3" type="ORF">PHLCEN_2v3694</name>
</gene>
<evidence type="ECO:0000313" key="4">
    <source>
        <dbReference type="Proteomes" id="UP000186601"/>
    </source>
</evidence>
<organism evidence="3 4">
    <name type="scientific">Hermanssonia centrifuga</name>
    <dbReference type="NCBI Taxonomy" id="98765"/>
    <lineage>
        <taxon>Eukaryota</taxon>
        <taxon>Fungi</taxon>
        <taxon>Dikarya</taxon>
        <taxon>Basidiomycota</taxon>
        <taxon>Agaricomycotina</taxon>
        <taxon>Agaricomycetes</taxon>
        <taxon>Polyporales</taxon>
        <taxon>Meruliaceae</taxon>
        <taxon>Hermanssonia</taxon>
    </lineage>
</organism>
<dbReference type="InterPro" id="IPR000719">
    <property type="entry name" value="Prot_kinase_dom"/>
</dbReference>
<sequence length="771" mass="87898">MAAHLGLTTPGGQSVTMVSIKYFFDTLLPPLHPAMDIRRTVNKLKRMGTKSRRPITKHNRWWGFNIDPVERTAVIDATSFKHMADVARDIVRAGAVHGQEPSLSFHNNPQPMFYRGRDDVSLPDAYLVLTSVPETRSTWEQIAVSGEYDVGRWHEKENVVKLFESMRKIMREDPCRRFTFGFTIENTEMKLWYCDRSQTVASQPFNFITDHETLVHFFLSLAYASPVQLGWDPTIVTQEHGLQYRITVRSADGTENVYRTLEVLSDSSASVMHGPGTRVWKAVKVVDEQDHGDPVVLKDCWASSNRQREGTIHERFRDADSSDAFKEAFENSFLTVEQHGDVTVNSQQPDRTPIVLSPKEMESKGYKIPPVSAASNPFMASILWKEKPYTNSWPERKVHYRIVFKEICKSIKHITSLQEVFRALSEACSALKLMYQTGWVHRDVSTGNILIDSHGKARLSDLEFAKDTNDQSDPELCVGTANFVAAEVQSQDYEFRLGTGFSPLSEFRRLTSDEFRKLLSNLESATGPYPSDSSSHRAIPQPPFSFRYNPLHDLESLWWIAVYFIFTTEVKNYANMDEKGKARQRRLDEHVLNLFCNFTHRKLDMIDSGNERFSTRCRCLHPSIRPIGEDLERARILLATTYRQCEKKYRTITLEPLEGLHDNIQKLFLSISQEIGKLPILAHVLPATNSRPECRLTPVQWSSSSSNNGGKRSRSDSTDEDTSDNGFPVASTSPKNGKRARIECEQVESDLPWAGMQTRSKARVQTNNGRQ</sequence>
<dbReference type="STRING" id="98765.A0A2R6QEG8"/>
<accession>A0A2R6QEG8</accession>
<dbReference type="PANTHER" id="PTHR38248:SF2">
    <property type="entry name" value="FUNK1 11"/>
    <property type="match status" value="1"/>
</dbReference>